<organism evidence="2 3">
    <name type="scientific">Phyllobacterium phragmitis</name>
    <dbReference type="NCBI Taxonomy" id="2670329"/>
    <lineage>
        <taxon>Bacteria</taxon>
        <taxon>Pseudomonadati</taxon>
        <taxon>Pseudomonadota</taxon>
        <taxon>Alphaproteobacteria</taxon>
        <taxon>Hyphomicrobiales</taxon>
        <taxon>Phyllobacteriaceae</taxon>
        <taxon>Phyllobacterium</taxon>
    </lineage>
</organism>
<protein>
    <submittedName>
        <fullName evidence="2">Dihydroneopterin aldolase</fullName>
    </submittedName>
</protein>
<feature type="domain" description="Aspartate/glutamate/uridylate kinase" evidence="1">
    <location>
        <begin position="6"/>
        <end position="146"/>
    </location>
</feature>
<dbReference type="InterPro" id="IPR001048">
    <property type="entry name" value="Asp/Glu/Uridylate_kinase"/>
</dbReference>
<evidence type="ECO:0000313" key="3">
    <source>
        <dbReference type="Proteomes" id="UP000239434"/>
    </source>
</evidence>
<evidence type="ECO:0000313" key="2">
    <source>
        <dbReference type="EMBL" id="PRD41468.1"/>
    </source>
</evidence>
<dbReference type="SUPFAM" id="SSF53633">
    <property type="entry name" value="Carbamate kinase-like"/>
    <property type="match status" value="1"/>
</dbReference>
<name>A0A2S9ILS4_9HYPH</name>
<reference evidence="2 3" key="1">
    <citation type="submission" date="2018-02" db="EMBL/GenBank/DDBJ databases">
        <title>The draft genome of Phyllobacterium sp. 1N-3.</title>
        <authorList>
            <person name="Liu L."/>
            <person name="Li L."/>
            <person name="Zhang X."/>
            <person name="Wang T."/>
            <person name="Liang L."/>
        </authorList>
    </citation>
    <scope>NUCLEOTIDE SEQUENCE [LARGE SCALE GENOMIC DNA]</scope>
    <source>
        <strain evidence="2 3">1N-3</strain>
    </source>
</reference>
<keyword evidence="3" id="KW-1185">Reference proteome</keyword>
<accession>A0A2S9ILS4</accession>
<dbReference type="InterPro" id="IPR036393">
    <property type="entry name" value="AceGlu_kinase-like_sf"/>
</dbReference>
<dbReference type="Pfam" id="PF00696">
    <property type="entry name" value="AA_kinase"/>
    <property type="match status" value="1"/>
</dbReference>
<comment type="caution">
    <text evidence="2">The sequence shown here is derived from an EMBL/GenBank/DDBJ whole genome shotgun (WGS) entry which is preliminary data.</text>
</comment>
<dbReference type="RefSeq" id="WP_105744187.1">
    <property type="nucleotide sequence ID" value="NZ_PVBR01000020.1"/>
</dbReference>
<gene>
    <name evidence="2" type="ORF">C5748_21530</name>
</gene>
<dbReference type="Gene3D" id="3.40.1160.10">
    <property type="entry name" value="Acetylglutamate kinase-like"/>
    <property type="match status" value="1"/>
</dbReference>
<dbReference type="AlphaFoldDB" id="A0A2S9ILS4"/>
<dbReference type="Proteomes" id="UP000239434">
    <property type="component" value="Unassembled WGS sequence"/>
</dbReference>
<sequence length="222" mass="24156">MSPVNAVVVKLGGSTAGHDELQQWIEVLATARFPLVVVPGGGPFADEVRALQKPLAYSDDVAHDMAILAMDQFGLVIAERHERLRPCRSLQAIRQTLDAGDIPVWLPSQMTWDAQDIPRSWEVTSDSLAAWFCGQWGAKRLLLIKQTNIFLQHISLSGLVRSGIVDPLLPDMLGHDIALHLAGPQTLGSVAGDLPLADIPGVIMRNKIADEGEMADEEIFGR</sequence>
<proteinExistence type="predicted"/>
<dbReference type="EMBL" id="PVBR01000020">
    <property type="protein sequence ID" value="PRD41468.1"/>
    <property type="molecule type" value="Genomic_DNA"/>
</dbReference>
<evidence type="ECO:0000259" key="1">
    <source>
        <dbReference type="Pfam" id="PF00696"/>
    </source>
</evidence>